<dbReference type="InParanoid" id="D2W384"/>
<proteinExistence type="predicted"/>
<organism evidence="3">
    <name type="scientific">Naegleria gruberi</name>
    <name type="common">Amoeba</name>
    <dbReference type="NCBI Taxonomy" id="5762"/>
    <lineage>
        <taxon>Eukaryota</taxon>
        <taxon>Discoba</taxon>
        <taxon>Heterolobosea</taxon>
        <taxon>Tetramitia</taxon>
        <taxon>Eutetramitia</taxon>
        <taxon>Vahlkampfiidae</taxon>
        <taxon>Naegleria</taxon>
    </lineage>
</organism>
<accession>D2W384</accession>
<dbReference type="KEGG" id="ngr:NAEGRDRAFT_75854"/>
<feature type="compositionally biased region" description="Low complexity" evidence="1">
    <location>
        <begin position="304"/>
        <end position="321"/>
    </location>
</feature>
<dbReference type="EMBL" id="GG738930">
    <property type="protein sequence ID" value="EFC36470.1"/>
    <property type="molecule type" value="Genomic_DNA"/>
</dbReference>
<dbReference type="Proteomes" id="UP000006671">
    <property type="component" value="Unassembled WGS sequence"/>
</dbReference>
<gene>
    <name evidence="2" type="ORF">NAEGRDRAFT_75854</name>
</gene>
<dbReference type="AlphaFoldDB" id="D2W384"/>
<sequence>MDYSNLFQSSSSSSNNNNNQHHMMMTCNNSSSIESLFDSMLDEDELDFSAVMREELESHEALNHPLSPPTVIIPSTTQASSSSASSSAVAHNIVVVTPHTKSNVLLAGCGEDAAVDRTMMMYPSTSFCNTTSQSYVNNHQTQQQQHSPSTPRLSLDTNSVFELWQQFINNNNNPNNTSTTTPINNNNNLNLNNNININNNNNNSCNNNVNTTSIEQQVQELLNQLAISNNTNPNNHNTLNISTPTIMTNNNNNNTMLINNNSPSITNNNQSQQVAYLGSMLANCTNIQSLSPSMRRSIHHHSKSPSLGSINSSSSSSSQSRGIRKGGSHQRSTSCFQAIQSYSNSKMQSCGANNMLMVNNMNGGLNSPSVTSTCSSNMSMSPANVSTNSFGNSIMMNNSNGQVYMSNNNNTTTTVGQQVVVNQHSANNSNNSSNKKGKIPANRQDKNNHNQFTFVNQQHSKGLLVEANPNDKPIKMQQCKLVDGGIKIQIEDGISKNKKDTGLQFHTCTFK</sequence>
<dbReference type="GeneID" id="8862514"/>
<feature type="compositionally biased region" description="Low complexity" evidence="1">
    <location>
        <begin position="425"/>
        <end position="434"/>
    </location>
</feature>
<dbReference type="RefSeq" id="XP_002669214.1">
    <property type="nucleotide sequence ID" value="XM_002669168.1"/>
</dbReference>
<dbReference type="VEuPathDB" id="AmoebaDB:NAEGRDRAFT_75854"/>
<protein>
    <submittedName>
        <fullName evidence="2">Predicted protein</fullName>
    </submittedName>
</protein>
<reference evidence="2 3" key="1">
    <citation type="journal article" date="2010" name="Cell">
        <title>The genome of Naegleria gruberi illuminates early eukaryotic versatility.</title>
        <authorList>
            <person name="Fritz-Laylin L.K."/>
            <person name="Prochnik S.E."/>
            <person name="Ginger M.L."/>
            <person name="Dacks J.B."/>
            <person name="Carpenter M.L."/>
            <person name="Field M.C."/>
            <person name="Kuo A."/>
            <person name="Paredez A."/>
            <person name="Chapman J."/>
            <person name="Pham J."/>
            <person name="Shu S."/>
            <person name="Neupane R."/>
            <person name="Cipriano M."/>
            <person name="Mancuso J."/>
            <person name="Tu H."/>
            <person name="Salamov A."/>
            <person name="Lindquist E."/>
            <person name="Shapiro H."/>
            <person name="Lucas S."/>
            <person name="Grigoriev I.V."/>
            <person name="Cande W.Z."/>
            <person name="Fulton C."/>
            <person name="Rokhsar D.S."/>
            <person name="Dawson S.C."/>
        </authorList>
    </citation>
    <scope>NUCLEOTIDE SEQUENCE [LARGE SCALE GENOMIC DNA]</scope>
    <source>
        <strain evidence="2 3">NEG-M</strain>
    </source>
</reference>
<evidence type="ECO:0000313" key="3">
    <source>
        <dbReference type="Proteomes" id="UP000006671"/>
    </source>
</evidence>
<evidence type="ECO:0000313" key="2">
    <source>
        <dbReference type="EMBL" id="EFC36470.1"/>
    </source>
</evidence>
<feature type="region of interest" description="Disordered" evidence="1">
    <location>
        <begin position="1"/>
        <end position="25"/>
    </location>
</feature>
<evidence type="ECO:0000256" key="1">
    <source>
        <dbReference type="SAM" id="MobiDB-lite"/>
    </source>
</evidence>
<feature type="compositionally biased region" description="Low complexity" evidence="1">
    <location>
        <begin position="9"/>
        <end position="19"/>
    </location>
</feature>
<name>D2W384_NAEGR</name>
<feature type="region of interest" description="Disordered" evidence="1">
    <location>
        <begin position="292"/>
        <end position="332"/>
    </location>
</feature>
<feature type="region of interest" description="Disordered" evidence="1">
    <location>
        <begin position="425"/>
        <end position="446"/>
    </location>
</feature>
<keyword evidence="3" id="KW-1185">Reference proteome</keyword>